<name>A0A4R1N7M9_9GAMM</name>
<dbReference type="Proteomes" id="UP000294555">
    <property type="component" value="Unassembled WGS sequence"/>
</dbReference>
<dbReference type="InterPro" id="IPR002347">
    <property type="entry name" value="SDR_fam"/>
</dbReference>
<organism evidence="3 4">
    <name type="scientific">Sodalis ligni</name>
    <dbReference type="NCBI Taxonomy" id="2697027"/>
    <lineage>
        <taxon>Bacteria</taxon>
        <taxon>Pseudomonadati</taxon>
        <taxon>Pseudomonadota</taxon>
        <taxon>Gammaproteobacteria</taxon>
        <taxon>Enterobacterales</taxon>
        <taxon>Bruguierivoracaceae</taxon>
        <taxon>Sodalis</taxon>
    </lineage>
</organism>
<dbReference type="Pfam" id="PF13561">
    <property type="entry name" value="adh_short_C2"/>
    <property type="match status" value="1"/>
</dbReference>
<dbReference type="EMBL" id="SJOI01000001">
    <property type="protein sequence ID" value="TCL03172.1"/>
    <property type="molecule type" value="Genomic_DNA"/>
</dbReference>
<dbReference type="OrthoDB" id="286404at2"/>
<dbReference type="PRINTS" id="PR00080">
    <property type="entry name" value="SDRFAMILY"/>
</dbReference>
<dbReference type="RefSeq" id="WP_132922067.1">
    <property type="nucleotide sequence ID" value="NZ_SJOI01000001.1"/>
</dbReference>
<dbReference type="SUPFAM" id="SSF51735">
    <property type="entry name" value="NAD(P)-binding Rossmann-fold domains"/>
    <property type="match status" value="1"/>
</dbReference>
<reference evidence="3 4" key="1">
    <citation type="submission" date="2019-02" db="EMBL/GenBank/DDBJ databases">
        <title>Investigation of anaerobic lignin degradation for improved lignocellulosic biofuels.</title>
        <authorList>
            <person name="Deangelis K."/>
        </authorList>
    </citation>
    <scope>NUCLEOTIDE SEQUENCE [LARGE SCALE GENOMIC DNA]</scope>
    <source>
        <strain evidence="3 4">159R</strain>
    </source>
</reference>
<evidence type="ECO:0000256" key="1">
    <source>
        <dbReference type="ARBA" id="ARBA00006484"/>
    </source>
</evidence>
<dbReference type="PANTHER" id="PTHR42760:SF133">
    <property type="entry name" value="3-OXOACYL-[ACYL-CARRIER-PROTEIN] REDUCTASE"/>
    <property type="match status" value="1"/>
</dbReference>
<evidence type="ECO:0000256" key="2">
    <source>
        <dbReference type="ARBA" id="ARBA00023002"/>
    </source>
</evidence>
<dbReference type="PRINTS" id="PR00081">
    <property type="entry name" value="GDHRDH"/>
</dbReference>
<evidence type="ECO:0000313" key="4">
    <source>
        <dbReference type="Proteomes" id="UP000294555"/>
    </source>
</evidence>
<accession>A0A4R1N7M9</accession>
<keyword evidence="4" id="KW-1185">Reference proteome</keyword>
<evidence type="ECO:0000313" key="3">
    <source>
        <dbReference type="EMBL" id="TCL03172.1"/>
    </source>
</evidence>
<comment type="caution">
    <text evidence="3">The sequence shown here is derived from an EMBL/GenBank/DDBJ whole genome shotgun (WGS) entry which is preliminary data.</text>
</comment>
<comment type="similarity">
    <text evidence="1">Belongs to the short-chain dehydrogenases/reductases (SDR) family.</text>
</comment>
<dbReference type="PANTHER" id="PTHR42760">
    <property type="entry name" value="SHORT-CHAIN DEHYDROGENASES/REDUCTASES FAMILY MEMBER"/>
    <property type="match status" value="1"/>
</dbReference>
<dbReference type="NCBIfam" id="NF005559">
    <property type="entry name" value="PRK07231.1"/>
    <property type="match status" value="1"/>
</dbReference>
<sequence length="255" mass="26771">MTTLLPAFSLEGKTALVTGASRGIGFTLARGLAQAGATVVIGGRDAATLDDAVERLRGSNADATGLVLDVGRGESIAQAFARFEKAPLDILINNAGTEQVCPSLDVDEALWQRIVDTNLKGAFFCAQAAARLMVRRRGGCMINICSLTSRVGVPGAAAYGASKSGLVGLTHALSTEWAKHGIRVNGIGPGYFSTDLTRVFYQDPQWREAMLGKIPLGRFGELDDLIGAAVFLSSDAARYITGQVLYVDGGYLASV</sequence>
<dbReference type="FunFam" id="3.40.50.720:FF:000084">
    <property type="entry name" value="Short-chain dehydrogenase reductase"/>
    <property type="match status" value="1"/>
</dbReference>
<dbReference type="InterPro" id="IPR020904">
    <property type="entry name" value="Sc_DH/Rdtase_CS"/>
</dbReference>
<protein>
    <submittedName>
        <fullName evidence="3">Gluconate 5-dehydrogenase</fullName>
    </submittedName>
</protein>
<dbReference type="AlphaFoldDB" id="A0A4R1N7M9"/>
<dbReference type="GO" id="GO:0006633">
    <property type="term" value="P:fatty acid biosynthetic process"/>
    <property type="evidence" value="ECO:0007669"/>
    <property type="project" value="TreeGrafter"/>
</dbReference>
<dbReference type="InterPro" id="IPR036291">
    <property type="entry name" value="NAD(P)-bd_dom_sf"/>
</dbReference>
<dbReference type="GO" id="GO:0016616">
    <property type="term" value="F:oxidoreductase activity, acting on the CH-OH group of donors, NAD or NADP as acceptor"/>
    <property type="evidence" value="ECO:0007669"/>
    <property type="project" value="TreeGrafter"/>
</dbReference>
<proteinExistence type="inferred from homology"/>
<dbReference type="Gene3D" id="3.40.50.720">
    <property type="entry name" value="NAD(P)-binding Rossmann-like Domain"/>
    <property type="match status" value="1"/>
</dbReference>
<keyword evidence="2" id="KW-0560">Oxidoreductase</keyword>
<dbReference type="GO" id="GO:0048038">
    <property type="term" value="F:quinone binding"/>
    <property type="evidence" value="ECO:0007669"/>
    <property type="project" value="TreeGrafter"/>
</dbReference>
<gene>
    <name evidence="3" type="ORF">EZJ58_1223</name>
</gene>
<dbReference type="PROSITE" id="PS00061">
    <property type="entry name" value="ADH_SHORT"/>
    <property type="match status" value="1"/>
</dbReference>